<dbReference type="EMBL" id="LR778301">
    <property type="protein sequence ID" value="CAB1371074.1"/>
    <property type="molecule type" value="Genomic_DNA"/>
</dbReference>
<name>A0A6S6YUF2_9PROT</name>
<evidence type="ECO:0000259" key="1">
    <source>
        <dbReference type="Pfam" id="PF00296"/>
    </source>
</evidence>
<dbReference type="InterPro" id="IPR036661">
    <property type="entry name" value="Luciferase-like_sf"/>
</dbReference>
<dbReference type="Gene3D" id="3.20.20.30">
    <property type="entry name" value="Luciferase-like domain"/>
    <property type="match status" value="1"/>
</dbReference>
<gene>
    <name evidence="2" type="ORF">DENOEST_3920</name>
</gene>
<evidence type="ECO:0000313" key="3">
    <source>
        <dbReference type="Proteomes" id="UP000515733"/>
    </source>
</evidence>
<dbReference type="InterPro" id="IPR011251">
    <property type="entry name" value="Luciferase-like_dom"/>
</dbReference>
<dbReference type="SUPFAM" id="SSF51679">
    <property type="entry name" value="Bacterial luciferase-like"/>
    <property type="match status" value="1"/>
</dbReference>
<dbReference type="PANTHER" id="PTHR30011:SF32">
    <property type="entry name" value="CONSERVED PROTEIN"/>
    <property type="match status" value="1"/>
</dbReference>
<dbReference type="Proteomes" id="UP000515733">
    <property type="component" value="Chromosome"/>
</dbReference>
<dbReference type="PANTHER" id="PTHR30011">
    <property type="entry name" value="ALKANESULFONATE MONOOXYGENASE-RELATED"/>
    <property type="match status" value="1"/>
</dbReference>
<dbReference type="CDD" id="cd01097">
    <property type="entry name" value="Tetrahydromethanopterin_reductase"/>
    <property type="match status" value="1"/>
</dbReference>
<protein>
    <recommendedName>
        <fullName evidence="1">Luciferase-like domain-containing protein</fullName>
    </recommendedName>
</protein>
<accession>A0A6S6YUF2</accession>
<keyword evidence="3" id="KW-1185">Reference proteome</keyword>
<organism evidence="2 3">
    <name type="scientific">Denitratisoma oestradiolicum</name>
    <dbReference type="NCBI Taxonomy" id="311182"/>
    <lineage>
        <taxon>Bacteria</taxon>
        <taxon>Pseudomonadati</taxon>
        <taxon>Pseudomonadota</taxon>
        <taxon>Betaproteobacteria</taxon>
        <taxon>Nitrosomonadales</taxon>
        <taxon>Sterolibacteriaceae</taxon>
        <taxon>Denitratisoma</taxon>
    </lineage>
</organism>
<dbReference type="AlphaFoldDB" id="A0A6S6YUF2"/>
<dbReference type="OrthoDB" id="7239898at2"/>
<proteinExistence type="predicted"/>
<feature type="domain" description="Luciferase-like" evidence="1">
    <location>
        <begin position="11"/>
        <end position="225"/>
    </location>
</feature>
<reference evidence="2 3" key="1">
    <citation type="submission" date="2020-03" db="EMBL/GenBank/DDBJ databases">
        <authorList>
            <consortium name="Genoscope - CEA"/>
            <person name="William W."/>
        </authorList>
    </citation>
    <scope>NUCLEOTIDE SEQUENCE [LARGE SCALE GENOMIC DNA]</scope>
    <source>
        <strain evidence="3">DSM 16959</strain>
    </source>
</reference>
<dbReference type="GO" id="GO:0016705">
    <property type="term" value="F:oxidoreductase activity, acting on paired donors, with incorporation or reduction of molecular oxygen"/>
    <property type="evidence" value="ECO:0007669"/>
    <property type="project" value="InterPro"/>
</dbReference>
<evidence type="ECO:0000313" key="2">
    <source>
        <dbReference type="EMBL" id="CAB1371074.1"/>
    </source>
</evidence>
<sequence>MRFVLELGFSHYSEFVPLAKAADEAGWSAVAMPDSLFFPKLSESDYPYADTEAIRQYIGGTPFIEPFIAMASMAAVTRNIKMYPGVMKVPVRQPLVLAKLLTSLAVMSDNRLMLGAGLSPWKEDFTYNGVDFEKRGKLMDECIAIIRGCMSGEYFEFHSENYDFGPLKMNPVPTRPIPILIGGHAKVALKRAARSGDGWVSANTDYETLEKLIVELNQYREEFGTRNREDFQIHGLEFSARTIPDFQRLAAMGVTDAGLIPWDVTNPKLDLQGRLDAVRRFGDEIIAKIA</sequence>
<dbReference type="Pfam" id="PF00296">
    <property type="entry name" value="Bac_luciferase"/>
    <property type="match status" value="1"/>
</dbReference>
<dbReference type="InterPro" id="IPR051260">
    <property type="entry name" value="Diverse_substr_monoxygenases"/>
</dbReference>
<dbReference type="KEGG" id="doe:DENOEST_3920"/>
<dbReference type="RefSeq" id="WP_145770340.1">
    <property type="nucleotide sequence ID" value="NZ_LR778301.1"/>
</dbReference>